<dbReference type="Pfam" id="PF00356">
    <property type="entry name" value="LacI"/>
    <property type="match status" value="1"/>
</dbReference>
<evidence type="ECO:0000313" key="7">
    <source>
        <dbReference type="Proteomes" id="UP000035722"/>
    </source>
</evidence>
<evidence type="ECO:0000256" key="1">
    <source>
        <dbReference type="ARBA" id="ARBA00022491"/>
    </source>
</evidence>
<comment type="caution">
    <text evidence="6">The sequence shown here is derived from an EMBL/GenBank/DDBJ whole genome shotgun (WGS) entry which is preliminary data.</text>
</comment>
<evidence type="ECO:0000256" key="4">
    <source>
        <dbReference type="ARBA" id="ARBA00023163"/>
    </source>
</evidence>
<dbReference type="GO" id="GO:0003700">
    <property type="term" value="F:DNA-binding transcription factor activity"/>
    <property type="evidence" value="ECO:0007669"/>
    <property type="project" value="TreeGrafter"/>
</dbReference>
<evidence type="ECO:0000256" key="2">
    <source>
        <dbReference type="ARBA" id="ARBA00023015"/>
    </source>
</evidence>
<dbReference type="Gene3D" id="1.10.260.40">
    <property type="entry name" value="lambda repressor-like DNA-binding domains"/>
    <property type="match status" value="1"/>
</dbReference>
<evidence type="ECO:0000256" key="3">
    <source>
        <dbReference type="ARBA" id="ARBA00023125"/>
    </source>
</evidence>
<dbReference type="OrthoDB" id="37081at2"/>
<dbReference type="GO" id="GO:0000976">
    <property type="term" value="F:transcription cis-regulatory region binding"/>
    <property type="evidence" value="ECO:0007669"/>
    <property type="project" value="TreeGrafter"/>
</dbReference>
<dbReference type="EMBL" id="CAQI01000024">
    <property type="protein sequence ID" value="CCQ44098.1"/>
    <property type="molecule type" value="Genomic_DNA"/>
</dbReference>
<evidence type="ECO:0000313" key="6">
    <source>
        <dbReference type="EMBL" id="CCQ44098.1"/>
    </source>
</evidence>
<dbReference type="EC" id="5.1.1.1" evidence="6"/>
<sequence>MAPPPRITITQVAAEAGVSTATAGRALGGYGYASDEVAARVQAAARKLGYKPNMLARSLVTGRSQTIGVVAADIDNAFYARVLRGIGDVARSRGFGVILTNSDENLDREKEAVQLLLEKRVDGLIITPCDVHGSEHLRNLIAGGCPAVQIDRAAYDLAADSVTVDNRGAAREAVAHLLTAGHKRVGIIAELEQIDSGSLADFVAQAAVSPLTAETLYPSWQRLLGYLDAHRDAGVPVQTQLIRRAGAYSSAAARHEAVDLLESGARPTAVFAADGTMSQGLMQAIADLKISVPGQLSVVCFDDLDWMTFMQPAITSVHQPVHRIGSMAAELLLSRIAGETSMPKHNVLEARLNIRDSVGPPPH</sequence>
<dbReference type="PROSITE" id="PS50932">
    <property type="entry name" value="HTH_LACI_2"/>
    <property type="match status" value="1"/>
</dbReference>
<dbReference type="InterPro" id="IPR046335">
    <property type="entry name" value="LacI/GalR-like_sensor"/>
</dbReference>
<evidence type="ECO:0000259" key="5">
    <source>
        <dbReference type="PROSITE" id="PS50932"/>
    </source>
</evidence>
<reference evidence="7" key="1">
    <citation type="journal article" date="2014" name="Genome Announc.">
        <title>Genome Sequence of Arthrobacter siccitolerans 4J27, a Xeroprotectant-Producing Desiccation-Tolerant Microorganism.</title>
        <authorList>
            <person name="Manzanera M."/>
            <person name="Santa-Cruz-Calvo L."/>
            <person name="Vilchez J.I."/>
            <person name="Garcia-Fontana C."/>
            <person name="Silva-Castro G.A."/>
            <person name="Calvo C."/>
            <person name="Gonzalez-Lopez J."/>
        </authorList>
    </citation>
    <scope>NUCLEOTIDE SEQUENCE [LARGE SCALE GENOMIC DNA]</scope>
    <source>
        <strain evidence="7">4J27</strain>
    </source>
</reference>
<dbReference type="SMART" id="SM00354">
    <property type="entry name" value="HTH_LACI"/>
    <property type="match status" value="1"/>
</dbReference>
<dbReference type="CDD" id="cd06267">
    <property type="entry name" value="PBP1_LacI_sugar_binding-like"/>
    <property type="match status" value="1"/>
</dbReference>
<keyword evidence="2" id="KW-0805">Transcription regulation</keyword>
<organism evidence="6 7">
    <name type="scientific">Pseudarthrobacter siccitolerans</name>
    <dbReference type="NCBI Taxonomy" id="861266"/>
    <lineage>
        <taxon>Bacteria</taxon>
        <taxon>Bacillati</taxon>
        <taxon>Actinomycetota</taxon>
        <taxon>Actinomycetes</taxon>
        <taxon>Micrococcales</taxon>
        <taxon>Micrococcaceae</taxon>
        <taxon>Pseudarthrobacter</taxon>
    </lineage>
</organism>
<dbReference type="STRING" id="861266.ARTSIC4J27_20"/>
<keyword evidence="7" id="KW-1185">Reference proteome</keyword>
<dbReference type="InterPro" id="IPR000843">
    <property type="entry name" value="HTH_LacI"/>
</dbReference>
<dbReference type="Gene3D" id="3.40.50.2300">
    <property type="match status" value="2"/>
</dbReference>
<feature type="domain" description="HTH lacI-type" evidence="5">
    <location>
        <begin position="7"/>
        <end position="61"/>
    </location>
</feature>
<dbReference type="AlphaFoldDB" id="A0A024GWK7"/>
<dbReference type="PANTHER" id="PTHR30146">
    <property type="entry name" value="LACI-RELATED TRANSCRIPTIONAL REPRESSOR"/>
    <property type="match status" value="1"/>
</dbReference>
<dbReference type="GO" id="GO:0008784">
    <property type="term" value="F:alanine racemase activity"/>
    <property type="evidence" value="ECO:0007669"/>
    <property type="project" value="UniProtKB-EC"/>
</dbReference>
<protein>
    <submittedName>
        <fullName evidence="6">Bacterial regulatory s, lacI family protein</fullName>
        <ecNumber evidence="6">5.1.1.1</ecNumber>
    </submittedName>
</protein>
<dbReference type="CDD" id="cd01392">
    <property type="entry name" value="HTH_LacI"/>
    <property type="match status" value="1"/>
</dbReference>
<dbReference type="Proteomes" id="UP000035722">
    <property type="component" value="Unassembled WGS sequence"/>
</dbReference>
<keyword evidence="6" id="KW-0413">Isomerase</keyword>
<keyword evidence="1" id="KW-0678">Repressor</keyword>
<proteinExistence type="predicted"/>
<keyword evidence="4" id="KW-0804">Transcription</keyword>
<dbReference type="PANTHER" id="PTHR30146:SF148">
    <property type="entry name" value="HTH-TYPE TRANSCRIPTIONAL REPRESSOR PURR-RELATED"/>
    <property type="match status" value="1"/>
</dbReference>
<dbReference type="SUPFAM" id="SSF47413">
    <property type="entry name" value="lambda repressor-like DNA-binding domains"/>
    <property type="match status" value="1"/>
</dbReference>
<name>A0A024GWK7_9MICC</name>
<dbReference type="InterPro" id="IPR010982">
    <property type="entry name" value="Lambda_DNA-bd_dom_sf"/>
</dbReference>
<dbReference type="Pfam" id="PF13377">
    <property type="entry name" value="Peripla_BP_3"/>
    <property type="match status" value="1"/>
</dbReference>
<accession>A0A024GWK7</accession>
<gene>
    <name evidence="6" type="ORF">ARTSIC4J27_20</name>
</gene>
<dbReference type="InterPro" id="IPR028082">
    <property type="entry name" value="Peripla_BP_I"/>
</dbReference>
<dbReference type="RefSeq" id="WP_050053191.1">
    <property type="nucleotide sequence ID" value="NZ_CAQI01000024.1"/>
</dbReference>
<dbReference type="SUPFAM" id="SSF53822">
    <property type="entry name" value="Periplasmic binding protein-like I"/>
    <property type="match status" value="1"/>
</dbReference>
<keyword evidence="3" id="KW-0238">DNA-binding</keyword>